<comment type="caution">
    <text evidence="5">The sequence shown here is derived from an EMBL/GenBank/DDBJ whole genome shotgun (WGS) entry which is preliminary data.</text>
</comment>
<evidence type="ECO:0000256" key="1">
    <source>
        <dbReference type="ARBA" id="ARBA00023054"/>
    </source>
</evidence>
<proteinExistence type="predicted"/>
<dbReference type="PANTHER" id="PTHR14845">
    <property type="entry name" value="COILED-COIL DOMAIN-CONTAINING 166"/>
    <property type="match status" value="1"/>
</dbReference>
<dbReference type="InterPro" id="IPR032777">
    <property type="entry name" value="DUF4515"/>
</dbReference>
<accession>A0A815Z8C9</accession>
<evidence type="ECO:0000313" key="5">
    <source>
        <dbReference type="EMBL" id="CAF1579476.1"/>
    </source>
</evidence>
<protein>
    <recommendedName>
        <fullName evidence="4">DUF4515 domain-containing protein</fullName>
    </recommendedName>
</protein>
<evidence type="ECO:0000256" key="3">
    <source>
        <dbReference type="SAM" id="MobiDB-lite"/>
    </source>
</evidence>
<dbReference type="AlphaFoldDB" id="A0A815Z8C9"/>
<dbReference type="PANTHER" id="PTHR14845:SF0">
    <property type="entry name" value="DUF4515 DOMAIN-CONTAINING PROTEIN"/>
    <property type="match status" value="1"/>
</dbReference>
<organism evidence="5 6">
    <name type="scientific">Adineta ricciae</name>
    <name type="common">Rotifer</name>
    <dbReference type="NCBI Taxonomy" id="249248"/>
    <lineage>
        <taxon>Eukaryota</taxon>
        <taxon>Metazoa</taxon>
        <taxon>Spiralia</taxon>
        <taxon>Gnathifera</taxon>
        <taxon>Rotifera</taxon>
        <taxon>Eurotatoria</taxon>
        <taxon>Bdelloidea</taxon>
        <taxon>Adinetida</taxon>
        <taxon>Adinetidae</taxon>
        <taxon>Adineta</taxon>
    </lineage>
</organism>
<name>A0A815Z8C9_ADIRI</name>
<feature type="region of interest" description="Disordered" evidence="3">
    <location>
        <begin position="1"/>
        <end position="20"/>
    </location>
</feature>
<dbReference type="EMBL" id="CAJNOR010005901">
    <property type="protein sequence ID" value="CAF1579476.1"/>
    <property type="molecule type" value="Genomic_DNA"/>
</dbReference>
<keyword evidence="1 2" id="KW-0175">Coiled coil</keyword>
<feature type="coiled-coil region" evidence="2">
    <location>
        <begin position="36"/>
        <end position="70"/>
    </location>
</feature>
<feature type="coiled-coil region" evidence="2">
    <location>
        <begin position="118"/>
        <end position="252"/>
    </location>
</feature>
<evidence type="ECO:0000313" key="6">
    <source>
        <dbReference type="Proteomes" id="UP000663828"/>
    </source>
</evidence>
<feature type="compositionally biased region" description="Basic residues" evidence="3">
    <location>
        <begin position="1"/>
        <end position="12"/>
    </location>
</feature>
<sequence>MALTGKKLKAIPKRSDQNDNEIRLPSDREVALRAKYEQKQHDLTEFKMRVHKAEEQHKWLDREAHRLRIETSEYKQFILKKKNLRETQMVTLSDHHKEEIRNINQCKDDMTEKYLQRKKELQMQLIEKSKLLRNAQRELEDMEGYRIIREQQSDEIKLLEHEVKQMRAEQVHEIDRFKSDFRKEVEQNQKFEEIQLAEFEEQAKLEVAKYLYERTVNIQNENTELRKKLQSISKRQEELNKLRNKLEEEQLHLIVQLKLSTDLKKIRLDKTSGFITKGNAHRDVQYVIFEGGGPDEGPGPNQTENIAALKRIFGEINSTAHRMYAYGKQQMRILTRSIAFVRSELEIAFDLAEKTNTPLLIHIDPIYGWGADQENSTDDAPAMKYWQNETMREWIEFPMNSTQLPTRIPRSWFNWGSWCSPSFAFPAIGSLNFLNFSSKQFNESIAQPLAQWLSKLNHQNQSYLFAGINIGWETSILNYRHIDPTDLPVAVWPLSARNITMKPWEAGAQLGYASLYWQGWTEEKLVHEAQHRNITRNELFNLLCYEIIHNYLQILAEISYQNQIPKERIYTHIVPMASIDPSRIETTVPPIWTAVNPYSIPGFTMDSRGAAIYNLTELKHQISTIDPSQSHFAVSESYLFNYRDQESMRVNLAEAFDNDALIKSIYGALPLSPDDPQPIGAITAIKQWLNFNQTFAL</sequence>
<dbReference type="Pfam" id="PF14988">
    <property type="entry name" value="DUF4515"/>
    <property type="match status" value="1"/>
</dbReference>
<gene>
    <name evidence="5" type="ORF">XAT740_LOCUS45340</name>
</gene>
<reference evidence="5" key="1">
    <citation type="submission" date="2021-02" db="EMBL/GenBank/DDBJ databases">
        <authorList>
            <person name="Nowell W R."/>
        </authorList>
    </citation>
    <scope>NUCLEOTIDE SEQUENCE</scope>
</reference>
<evidence type="ECO:0000256" key="2">
    <source>
        <dbReference type="SAM" id="Coils"/>
    </source>
</evidence>
<keyword evidence="6" id="KW-1185">Reference proteome</keyword>
<feature type="domain" description="DUF4515" evidence="4">
    <location>
        <begin position="77"/>
        <end position="251"/>
    </location>
</feature>
<dbReference type="Proteomes" id="UP000663828">
    <property type="component" value="Unassembled WGS sequence"/>
</dbReference>
<evidence type="ECO:0000259" key="4">
    <source>
        <dbReference type="Pfam" id="PF14988"/>
    </source>
</evidence>